<dbReference type="CDD" id="cd22970">
    <property type="entry name" value="DD_NDKH5-like"/>
    <property type="match status" value="1"/>
</dbReference>
<dbReference type="OrthoDB" id="1729737at2759"/>
<dbReference type="Proteomes" id="UP000276133">
    <property type="component" value="Unassembled WGS sequence"/>
</dbReference>
<evidence type="ECO:0000256" key="3">
    <source>
        <dbReference type="ARBA" id="ARBA00022473"/>
    </source>
</evidence>
<dbReference type="InterPro" id="IPR023005">
    <property type="entry name" value="Nucleoside_diP_kinase_AS"/>
</dbReference>
<proteinExistence type="inferred from homology"/>
<evidence type="ECO:0000256" key="2">
    <source>
        <dbReference type="ARBA" id="ARBA00008142"/>
    </source>
</evidence>
<dbReference type="GO" id="GO:0016787">
    <property type="term" value="F:hydrolase activity"/>
    <property type="evidence" value="ECO:0007669"/>
    <property type="project" value="UniProtKB-KW"/>
</dbReference>
<dbReference type="GO" id="GO:1902176">
    <property type="term" value="P:negative regulation of oxidative stress-induced intrinsic apoptotic signaling pathway"/>
    <property type="evidence" value="ECO:0007669"/>
    <property type="project" value="TreeGrafter"/>
</dbReference>
<sequence>MDKDIHVQRTLAIIKPDAVNKAEEIEDQVLRAGFSILNKRWVHLSPEQCSEFYSDHSSKIFFPSLVAFMSSGPIVVMELAKENAISSWRNMIGNTNSEKARAEQPDSIRAKYGRDEQCNAVHGSDSELNAEREIRFFFSRSVIEPIPIGQSAKDYLENKLNPTVLKALTQLCKEKPQDPVTWLADWLLANNPYKPLVNSKVNVIEA</sequence>
<dbReference type="GO" id="GO:0046872">
    <property type="term" value="F:metal ion binding"/>
    <property type="evidence" value="ECO:0007669"/>
    <property type="project" value="UniProtKB-KW"/>
</dbReference>
<name>A0A3M7RDK7_BRAPC</name>
<dbReference type="InterPro" id="IPR034907">
    <property type="entry name" value="NDK-like_dom"/>
</dbReference>
<keyword evidence="9" id="KW-0966">Cell projection</keyword>
<feature type="active site" description="Pros-phosphohistidine intermediate" evidence="12">
    <location>
        <position position="122"/>
    </location>
</feature>
<evidence type="ECO:0000256" key="8">
    <source>
        <dbReference type="ARBA" id="ARBA00023080"/>
    </source>
</evidence>
<feature type="binding site" evidence="12">
    <location>
        <position position="15"/>
    </location>
    <ligand>
        <name>ATP</name>
        <dbReference type="ChEBI" id="CHEBI:30616"/>
    </ligand>
</feature>
<evidence type="ECO:0000256" key="13">
    <source>
        <dbReference type="RuleBase" id="RU004011"/>
    </source>
</evidence>
<dbReference type="FunFam" id="3.30.70.141:FF:000010">
    <property type="entry name" value="Nucleoside diphosphate kinase 7"/>
    <property type="match status" value="1"/>
</dbReference>
<protein>
    <recommendedName>
        <fullName evidence="10">Nucleoside diphosphate kinase homolog 5</fullName>
    </recommendedName>
    <alternativeName>
        <fullName evidence="11">3'-5' exonuclease NME5</fullName>
    </alternativeName>
</protein>
<keyword evidence="8" id="KW-0546">Nucleotide metabolism</keyword>
<keyword evidence="16" id="KW-1185">Reference proteome</keyword>
<evidence type="ECO:0000256" key="12">
    <source>
        <dbReference type="PROSITE-ProRule" id="PRU00706"/>
    </source>
</evidence>
<dbReference type="GO" id="GO:0003341">
    <property type="term" value="P:cilium movement"/>
    <property type="evidence" value="ECO:0007669"/>
    <property type="project" value="TreeGrafter"/>
</dbReference>
<reference evidence="15 16" key="1">
    <citation type="journal article" date="2018" name="Sci. Rep.">
        <title>Genomic signatures of local adaptation to the degree of environmental predictability in rotifers.</title>
        <authorList>
            <person name="Franch-Gras L."/>
            <person name="Hahn C."/>
            <person name="Garcia-Roger E.M."/>
            <person name="Carmona M.J."/>
            <person name="Serra M."/>
            <person name="Gomez A."/>
        </authorList>
    </citation>
    <scope>NUCLEOTIDE SEQUENCE [LARGE SCALE GENOMIC DNA]</scope>
    <source>
        <strain evidence="15">HYR1</strain>
    </source>
</reference>
<dbReference type="Pfam" id="PF05186">
    <property type="entry name" value="Dpy-30"/>
    <property type="match status" value="1"/>
</dbReference>
<keyword evidence="4" id="KW-0963">Cytoplasm</keyword>
<evidence type="ECO:0000256" key="9">
    <source>
        <dbReference type="ARBA" id="ARBA00023273"/>
    </source>
</evidence>
<dbReference type="InterPro" id="IPR001564">
    <property type="entry name" value="Nucleoside_diP_kinase"/>
</dbReference>
<evidence type="ECO:0000256" key="4">
    <source>
        <dbReference type="ARBA" id="ARBA00022490"/>
    </source>
</evidence>
<comment type="similarity">
    <text evidence="2 12 13">Belongs to the NDK family.</text>
</comment>
<gene>
    <name evidence="15" type="ORF">BpHYR1_045753</name>
</gene>
<dbReference type="PROSITE" id="PS51374">
    <property type="entry name" value="NDPK_LIKE"/>
    <property type="match status" value="1"/>
</dbReference>
<dbReference type="PRINTS" id="PR01243">
    <property type="entry name" value="NUCDPKINASE"/>
</dbReference>
<feature type="binding site" evidence="12">
    <location>
        <position position="89"/>
    </location>
    <ligand>
        <name>ATP</name>
        <dbReference type="ChEBI" id="CHEBI:30616"/>
    </ligand>
</feature>
<evidence type="ECO:0000256" key="11">
    <source>
        <dbReference type="ARBA" id="ARBA00080200"/>
    </source>
</evidence>
<keyword evidence="5" id="KW-0479">Metal-binding</keyword>
<dbReference type="GO" id="GO:0006228">
    <property type="term" value="P:UTP biosynthetic process"/>
    <property type="evidence" value="ECO:0007669"/>
    <property type="project" value="InterPro"/>
</dbReference>
<evidence type="ECO:0000259" key="14">
    <source>
        <dbReference type="SMART" id="SM00562"/>
    </source>
</evidence>
<evidence type="ECO:0000256" key="5">
    <source>
        <dbReference type="ARBA" id="ARBA00022723"/>
    </source>
</evidence>
<dbReference type="EMBL" id="REGN01003643">
    <property type="protein sequence ID" value="RNA21551.1"/>
    <property type="molecule type" value="Genomic_DNA"/>
</dbReference>
<feature type="binding site" evidence="12">
    <location>
        <position position="109"/>
    </location>
    <ligand>
        <name>ATP</name>
        <dbReference type="ChEBI" id="CHEBI:30616"/>
    </ligand>
</feature>
<organism evidence="15 16">
    <name type="scientific">Brachionus plicatilis</name>
    <name type="common">Marine rotifer</name>
    <name type="synonym">Brachionus muelleri</name>
    <dbReference type="NCBI Taxonomy" id="10195"/>
    <lineage>
        <taxon>Eukaryota</taxon>
        <taxon>Metazoa</taxon>
        <taxon>Spiralia</taxon>
        <taxon>Gnathifera</taxon>
        <taxon>Rotifera</taxon>
        <taxon>Eurotatoria</taxon>
        <taxon>Monogononta</taxon>
        <taxon>Pseudotrocha</taxon>
        <taxon>Ploima</taxon>
        <taxon>Brachionidae</taxon>
        <taxon>Brachionus</taxon>
    </lineage>
</organism>
<dbReference type="SUPFAM" id="SSF54919">
    <property type="entry name" value="Nucleoside diphosphate kinase, NDK"/>
    <property type="match status" value="1"/>
</dbReference>
<dbReference type="FunFam" id="1.20.890.10:FF:000008">
    <property type="entry name" value="Nucleoside diphosphate kinase homolog 5"/>
    <property type="match status" value="1"/>
</dbReference>
<evidence type="ECO:0000256" key="7">
    <source>
        <dbReference type="ARBA" id="ARBA00022842"/>
    </source>
</evidence>
<dbReference type="PANTHER" id="PTHR46161">
    <property type="entry name" value="NUCLEOSIDE DIPHOSPHATE KINASE"/>
    <property type="match status" value="1"/>
</dbReference>
<evidence type="ECO:0000256" key="6">
    <source>
        <dbReference type="ARBA" id="ARBA00022801"/>
    </source>
</evidence>
<comment type="subcellular location">
    <subcellularLocation>
        <location evidence="1">Cell projection</location>
        <location evidence="1">Cilium</location>
    </subcellularLocation>
</comment>
<feature type="binding site" evidence="12">
    <location>
        <position position="119"/>
    </location>
    <ligand>
        <name>ATP</name>
        <dbReference type="ChEBI" id="CHEBI:30616"/>
    </ligand>
</feature>
<evidence type="ECO:0000256" key="1">
    <source>
        <dbReference type="ARBA" id="ARBA00004138"/>
    </source>
</evidence>
<dbReference type="InterPro" id="IPR036850">
    <property type="entry name" value="NDK-like_dom_sf"/>
</dbReference>
<feature type="binding site" evidence="12">
    <location>
        <position position="95"/>
    </location>
    <ligand>
        <name>ATP</name>
        <dbReference type="ChEBI" id="CHEBI:30616"/>
    </ligand>
</feature>
<dbReference type="GO" id="GO:0006183">
    <property type="term" value="P:GTP biosynthetic process"/>
    <property type="evidence" value="ECO:0007669"/>
    <property type="project" value="InterPro"/>
</dbReference>
<evidence type="ECO:0000313" key="16">
    <source>
        <dbReference type="Proteomes" id="UP000276133"/>
    </source>
</evidence>
<keyword evidence="6" id="KW-0378">Hydrolase</keyword>
<feature type="binding site" evidence="12">
    <location>
        <position position="61"/>
    </location>
    <ligand>
        <name>ATP</name>
        <dbReference type="ChEBI" id="CHEBI:30616"/>
    </ligand>
</feature>
<dbReference type="Gene3D" id="1.20.890.10">
    <property type="entry name" value="cAMP-dependent protein kinase regulatory subunit, dimerization-anchoring domain"/>
    <property type="match status" value="1"/>
</dbReference>
<dbReference type="GO" id="GO:0005929">
    <property type="term" value="C:cilium"/>
    <property type="evidence" value="ECO:0007669"/>
    <property type="project" value="UniProtKB-SubCell"/>
</dbReference>
<feature type="domain" description="Nucleoside diphosphate kinase-like" evidence="14">
    <location>
        <begin position="7"/>
        <end position="145"/>
    </location>
</feature>
<evidence type="ECO:0000313" key="15">
    <source>
        <dbReference type="EMBL" id="RNA21551.1"/>
    </source>
</evidence>
<accession>A0A3M7RDK7</accession>
<dbReference type="AlphaFoldDB" id="A0A3M7RDK7"/>
<dbReference type="SMART" id="SM00562">
    <property type="entry name" value="NDK"/>
    <property type="match status" value="1"/>
</dbReference>
<dbReference type="PANTHER" id="PTHR46161:SF1">
    <property type="entry name" value="NUCLEOSIDE DIPHOSPHATE KINASE HOMOLOG 5"/>
    <property type="match status" value="1"/>
</dbReference>
<keyword evidence="3" id="KW-0217">Developmental protein</keyword>
<dbReference type="InterPro" id="IPR007858">
    <property type="entry name" value="Dpy-30_motif"/>
</dbReference>
<comment type="caution">
    <text evidence="15">The sequence shown here is derived from an EMBL/GenBank/DDBJ whole genome shotgun (WGS) entry which is preliminary data.</text>
</comment>
<dbReference type="GO" id="GO:0006241">
    <property type="term" value="P:CTP biosynthetic process"/>
    <property type="evidence" value="ECO:0007669"/>
    <property type="project" value="InterPro"/>
</dbReference>
<keyword evidence="7" id="KW-0460">Magnesium</keyword>
<keyword evidence="15" id="KW-0808">Transferase</keyword>
<dbReference type="STRING" id="10195.A0A3M7RDK7"/>
<keyword evidence="15" id="KW-0418">Kinase</keyword>
<evidence type="ECO:0000256" key="10">
    <source>
        <dbReference type="ARBA" id="ARBA00072632"/>
    </source>
</evidence>
<dbReference type="GO" id="GO:0004550">
    <property type="term" value="F:nucleoside diphosphate kinase activity"/>
    <property type="evidence" value="ECO:0007669"/>
    <property type="project" value="InterPro"/>
</dbReference>
<dbReference type="PROSITE" id="PS00469">
    <property type="entry name" value="NDPK"/>
    <property type="match status" value="1"/>
</dbReference>
<dbReference type="Pfam" id="PF00334">
    <property type="entry name" value="NDK"/>
    <property type="match status" value="1"/>
</dbReference>
<dbReference type="Gene3D" id="3.30.70.141">
    <property type="entry name" value="Nucleoside diphosphate kinase-like domain"/>
    <property type="match status" value="1"/>
</dbReference>